<feature type="region of interest" description="Disordered" evidence="1">
    <location>
        <begin position="51"/>
        <end position="82"/>
    </location>
</feature>
<dbReference type="Proteomes" id="UP000254889">
    <property type="component" value="Chromosome"/>
</dbReference>
<protein>
    <submittedName>
        <fullName evidence="2">Uncharacterized protein</fullName>
    </submittedName>
</protein>
<proteinExistence type="predicted"/>
<gene>
    <name evidence="2" type="ORF">DW352_02585</name>
</gene>
<dbReference type="KEGG" id="ptaw:DW352_02585"/>
<feature type="compositionally biased region" description="Basic residues" evidence="1">
    <location>
        <begin position="56"/>
        <end position="69"/>
    </location>
</feature>
<dbReference type="AlphaFoldDB" id="A0A345ZRF4"/>
<dbReference type="OrthoDB" id="7210901at2"/>
<organism evidence="2 3">
    <name type="scientific">Pseudolabrys taiwanensis</name>
    <dbReference type="NCBI Taxonomy" id="331696"/>
    <lineage>
        <taxon>Bacteria</taxon>
        <taxon>Pseudomonadati</taxon>
        <taxon>Pseudomonadota</taxon>
        <taxon>Alphaproteobacteria</taxon>
        <taxon>Hyphomicrobiales</taxon>
        <taxon>Xanthobacteraceae</taxon>
        <taxon>Pseudolabrys</taxon>
    </lineage>
</organism>
<keyword evidence="3" id="KW-1185">Reference proteome</keyword>
<sequence length="177" mass="19787">MLMSMPCKFERSLLSHEEYETVRLTHHPAIYDVETADLEAMRSRLRTMRDKERTLGRQRRREVRGKAKARGTSFPGTAEHASERKQVFAAALKRVNTELRRLHNLTARTTHVEAARKALALHRAANFAPRPASGATANEGAVPTASSRRRKIVTGAKIGRVSQATRIAQAVRDARAP</sequence>
<evidence type="ECO:0000313" key="3">
    <source>
        <dbReference type="Proteomes" id="UP000254889"/>
    </source>
</evidence>
<dbReference type="EMBL" id="CP031417">
    <property type="protein sequence ID" value="AXK79501.1"/>
    <property type="molecule type" value="Genomic_DNA"/>
</dbReference>
<feature type="region of interest" description="Disordered" evidence="1">
    <location>
        <begin position="130"/>
        <end position="150"/>
    </location>
</feature>
<evidence type="ECO:0000313" key="2">
    <source>
        <dbReference type="EMBL" id="AXK79501.1"/>
    </source>
</evidence>
<name>A0A345ZRF4_9HYPH</name>
<reference evidence="2 3" key="1">
    <citation type="submission" date="2018-07" db="EMBL/GenBank/DDBJ databases">
        <authorList>
            <person name="Quirk P.G."/>
            <person name="Krulwich T.A."/>
        </authorList>
    </citation>
    <scope>NUCLEOTIDE SEQUENCE [LARGE SCALE GENOMIC DNA]</scope>
    <source>
        <strain evidence="2 3">CC-BB4</strain>
    </source>
</reference>
<evidence type="ECO:0000256" key="1">
    <source>
        <dbReference type="SAM" id="MobiDB-lite"/>
    </source>
</evidence>
<accession>A0A345ZRF4</accession>